<dbReference type="PANTHER" id="PTHR30055">
    <property type="entry name" value="HTH-TYPE TRANSCRIPTIONAL REGULATOR RUTR"/>
    <property type="match status" value="1"/>
</dbReference>
<dbReference type="RefSeq" id="WP_163942299.1">
    <property type="nucleotide sequence ID" value="NZ_JAAIKC010000001.1"/>
</dbReference>
<dbReference type="Pfam" id="PF00440">
    <property type="entry name" value="TetR_N"/>
    <property type="match status" value="1"/>
</dbReference>
<evidence type="ECO:0000313" key="6">
    <source>
        <dbReference type="EMBL" id="NEW05483.1"/>
    </source>
</evidence>
<dbReference type="InterPro" id="IPR036271">
    <property type="entry name" value="Tet_transcr_reg_TetR-rel_C_sf"/>
</dbReference>
<dbReference type="EMBL" id="JAAIKC010000001">
    <property type="protein sequence ID" value="NEW05483.1"/>
    <property type="molecule type" value="Genomic_DNA"/>
</dbReference>
<dbReference type="AlphaFoldDB" id="A0A6G3ZTF5"/>
<sequence>MRQSKRQIILEAATKFVLSQGAAQLTLDAVAKEAEISKGGLFYHFATKEILIKAMVVQAREHMTDSIQKFYDQDNEPKGRWTRAYLRWAQEDLERNKELYSALLIAMVTNPGLLNPVELFFQQLYEKVEVDQLDPVLANVICLAADGLWYADMFNFNPLREEMRTKVIGRLIELTKEGTR</sequence>
<evidence type="ECO:0000256" key="2">
    <source>
        <dbReference type="ARBA" id="ARBA00023125"/>
    </source>
</evidence>
<dbReference type="GO" id="GO:0000976">
    <property type="term" value="F:transcription cis-regulatory region binding"/>
    <property type="evidence" value="ECO:0007669"/>
    <property type="project" value="TreeGrafter"/>
</dbReference>
<proteinExistence type="predicted"/>
<dbReference type="Gene3D" id="1.10.357.10">
    <property type="entry name" value="Tetracycline Repressor, domain 2"/>
    <property type="match status" value="1"/>
</dbReference>
<dbReference type="InterPro" id="IPR009057">
    <property type="entry name" value="Homeodomain-like_sf"/>
</dbReference>
<dbReference type="InterPro" id="IPR001647">
    <property type="entry name" value="HTH_TetR"/>
</dbReference>
<comment type="caution">
    <text evidence="6">The sequence shown here is derived from an EMBL/GenBank/DDBJ whole genome shotgun (WGS) entry which is preliminary data.</text>
</comment>
<evidence type="ECO:0000256" key="3">
    <source>
        <dbReference type="ARBA" id="ARBA00023163"/>
    </source>
</evidence>
<accession>A0A6G3ZTF5</accession>
<reference evidence="6" key="1">
    <citation type="submission" date="2020-02" db="EMBL/GenBank/DDBJ databases">
        <authorList>
            <person name="Shen X.-R."/>
            <person name="Zhang Y.-X."/>
        </authorList>
    </citation>
    <scope>NUCLEOTIDE SEQUENCE</scope>
    <source>
        <strain evidence="6">SYP-B3998</strain>
    </source>
</reference>
<dbReference type="GO" id="GO:0003700">
    <property type="term" value="F:DNA-binding transcription factor activity"/>
    <property type="evidence" value="ECO:0007669"/>
    <property type="project" value="TreeGrafter"/>
</dbReference>
<dbReference type="InterPro" id="IPR041479">
    <property type="entry name" value="TetR_CgmR_C"/>
</dbReference>
<dbReference type="PRINTS" id="PR00455">
    <property type="entry name" value="HTHTETR"/>
</dbReference>
<dbReference type="PROSITE" id="PS50977">
    <property type="entry name" value="HTH_TETR_2"/>
    <property type="match status" value="1"/>
</dbReference>
<dbReference type="InterPro" id="IPR050109">
    <property type="entry name" value="HTH-type_TetR-like_transc_reg"/>
</dbReference>
<gene>
    <name evidence="6" type="ORF">GK047_05555</name>
</gene>
<evidence type="ECO:0000256" key="1">
    <source>
        <dbReference type="ARBA" id="ARBA00023015"/>
    </source>
</evidence>
<keyword evidence="1" id="KW-0805">Transcription regulation</keyword>
<feature type="domain" description="HTH tetR-type" evidence="5">
    <location>
        <begin position="3"/>
        <end position="63"/>
    </location>
</feature>
<dbReference type="Pfam" id="PF17937">
    <property type="entry name" value="TetR_C_28"/>
    <property type="match status" value="1"/>
</dbReference>
<dbReference type="SUPFAM" id="SSF48498">
    <property type="entry name" value="Tetracyclin repressor-like, C-terminal domain"/>
    <property type="match status" value="1"/>
</dbReference>
<evidence type="ECO:0000259" key="5">
    <source>
        <dbReference type="PROSITE" id="PS50977"/>
    </source>
</evidence>
<protein>
    <submittedName>
        <fullName evidence="6">TetR/AcrR family transcriptional regulator</fullName>
    </submittedName>
</protein>
<keyword evidence="3" id="KW-0804">Transcription</keyword>
<name>A0A6G3ZTF5_9BACL</name>
<keyword evidence="2 4" id="KW-0238">DNA-binding</keyword>
<feature type="DNA-binding region" description="H-T-H motif" evidence="4">
    <location>
        <begin position="26"/>
        <end position="45"/>
    </location>
</feature>
<evidence type="ECO:0000256" key="4">
    <source>
        <dbReference type="PROSITE-ProRule" id="PRU00335"/>
    </source>
</evidence>
<dbReference type="SUPFAM" id="SSF46689">
    <property type="entry name" value="Homeodomain-like"/>
    <property type="match status" value="1"/>
</dbReference>
<dbReference type="PANTHER" id="PTHR30055:SF234">
    <property type="entry name" value="HTH-TYPE TRANSCRIPTIONAL REGULATOR BETI"/>
    <property type="match status" value="1"/>
</dbReference>
<organism evidence="6">
    <name type="scientific">Paenibacillus sp. SYP-B3998</name>
    <dbReference type="NCBI Taxonomy" id="2678564"/>
    <lineage>
        <taxon>Bacteria</taxon>
        <taxon>Bacillati</taxon>
        <taxon>Bacillota</taxon>
        <taxon>Bacilli</taxon>
        <taxon>Bacillales</taxon>
        <taxon>Paenibacillaceae</taxon>
        <taxon>Paenibacillus</taxon>
    </lineage>
</organism>